<dbReference type="EMBL" id="GBRH01197707">
    <property type="protein sequence ID" value="JAE00189.1"/>
    <property type="molecule type" value="Transcribed_RNA"/>
</dbReference>
<name>A0A0A9EMH9_ARUDO</name>
<proteinExistence type="predicted"/>
<accession>A0A0A9EMH9</accession>
<evidence type="ECO:0000313" key="1">
    <source>
        <dbReference type="EMBL" id="JAE00189.1"/>
    </source>
</evidence>
<organism evidence="1">
    <name type="scientific">Arundo donax</name>
    <name type="common">Giant reed</name>
    <name type="synonym">Donax arundinaceus</name>
    <dbReference type="NCBI Taxonomy" id="35708"/>
    <lineage>
        <taxon>Eukaryota</taxon>
        <taxon>Viridiplantae</taxon>
        <taxon>Streptophyta</taxon>
        <taxon>Embryophyta</taxon>
        <taxon>Tracheophyta</taxon>
        <taxon>Spermatophyta</taxon>
        <taxon>Magnoliopsida</taxon>
        <taxon>Liliopsida</taxon>
        <taxon>Poales</taxon>
        <taxon>Poaceae</taxon>
        <taxon>PACMAD clade</taxon>
        <taxon>Arundinoideae</taxon>
        <taxon>Arundineae</taxon>
        <taxon>Arundo</taxon>
    </lineage>
</organism>
<dbReference type="AlphaFoldDB" id="A0A0A9EMH9"/>
<sequence length="56" mass="6311">MRLNKVNFSSSPSCFPTDGSSICRFLSYQIQQINPFTDCSHLTSILPLSRPTVLDF</sequence>
<reference evidence="1" key="1">
    <citation type="submission" date="2014-09" db="EMBL/GenBank/DDBJ databases">
        <authorList>
            <person name="Magalhaes I.L.F."/>
            <person name="Oliveira U."/>
            <person name="Santos F.R."/>
            <person name="Vidigal T.H.D.A."/>
            <person name="Brescovit A.D."/>
            <person name="Santos A.J."/>
        </authorList>
    </citation>
    <scope>NUCLEOTIDE SEQUENCE</scope>
    <source>
        <tissue evidence="1">Shoot tissue taken approximately 20 cm above the soil surface</tissue>
    </source>
</reference>
<reference evidence="1" key="2">
    <citation type="journal article" date="2015" name="Data Brief">
        <title>Shoot transcriptome of the giant reed, Arundo donax.</title>
        <authorList>
            <person name="Barrero R.A."/>
            <person name="Guerrero F.D."/>
            <person name="Moolhuijzen P."/>
            <person name="Goolsby J.A."/>
            <person name="Tidwell J."/>
            <person name="Bellgard S.E."/>
            <person name="Bellgard M.I."/>
        </authorList>
    </citation>
    <scope>NUCLEOTIDE SEQUENCE</scope>
    <source>
        <tissue evidence="1">Shoot tissue taken approximately 20 cm above the soil surface</tissue>
    </source>
</reference>
<protein>
    <submittedName>
        <fullName evidence="1">Uncharacterized protein</fullName>
    </submittedName>
</protein>